<dbReference type="Gene3D" id="1.20.1740.10">
    <property type="entry name" value="Amino acid/polyamine transporter I"/>
    <property type="match status" value="1"/>
</dbReference>
<feature type="transmembrane region" description="Helical" evidence="7">
    <location>
        <begin position="449"/>
        <end position="466"/>
    </location>
</feature>
<feature type="transmembrane region" description="Helical" evidence="7">
    <location>
        <begin position="294"/>
        <end position="315"/>
    </location>
</feature>
<comment type="subcellular location">
    <subcellularLocation>
        <location evidence="1">Membrane</location>
        <topology evidence="1">Multi-pass membrane protein</topology>
    </subcellularLocation>
</comment>
<feature type="transmembrane region" description="Helical" evidence="7">
    <location>
        <begin position="167"/>
        <end position="187"/>
    </location>
</feature>
<evidence type="ECO:0000256" key="1">
    <source>
        <dbReference type="ARBA" id="ARBA00004141"/>
    </source>
</evidence>
<organism evidence="8 9">
    <name type="scientific">Streptomyces triculaminicus</name>
    <dbReference type="NCBI Taxonomy" id="2816232"/>
    <lineage>
        <taxon>Bacteria</taxon>
        <taxon>Bacillati</taxon>
        <taxon>Actinomycetota</taxon>
        <taxon>Actinomycetes</taxon>
        <taxon>Kitasatosporales</taxon>
        <taxon>Streptomycetaceae</taxon>
        <taxon>Streptomyces</taxon>
    </lineage>
</organism>
<keyword evidence="4 7" id="KW-1133">Transmembrane helix</keyword>
<dbReference type="GO" id="GO:0016020">
    <property type="term" value="C:membrane"/>
    <property type="evidence" value="ECO:0007669"/>
    <property type="project" value="UniProtKB-SubCell"/>
</dbReference>
<dbReference type="PANTHER" id="PTHR43243:SF4">
    <property type="entry name" value="CATIONIC AMINO ACID TRANSPORTER 4"/>
    <property type="match status" value="1"/>
</dbReference>
<evidence type="ECO:0000313" key="9">
    <source>
        <dbReference type="Proteomes" id="UP000664781"/>
    </source>
</evidence>
<dbReference type="EMBL" id="JAFMOF010000003">
    <property type="protein sequence ID" value="MBO0655577.1"/>
    <property type="molecule type" value="Genomic_DNA"/>
</dbReference>
<feature type="transmembrane region" description="Helical" evidence="7">
    <location>
        <begin position="254"/>
        <end position="273"/>
    </location>
</feature>
<evidence type="ECO:0000256" key="7">
    <source>
        <dbReference type="SAM" id="Phobius"/>
    </source>
</evidence>
<evidence type="ECO:0000256" key="3">
    <source>
        <dbReference type="ARBA" id="ARBA00022692"/>
    </source>
</evidence>
<keyword evidence="9" id="KW-1185">Reference proteome</keyword>
<dbReference type="AlphaFoldDB" id="A0A939FQM9"/>
<evidence type="ECO:0000256" key="5">
    <source>
        <dbReference type="ARBA" id="ARBA00023136"/>
    </source>
</evidence>
<dbReference type="RefSeq" id="WP_179198945.1">
    <property type="nucleotide sequence ID" value="NZ_JAFMOF010000003.1"/>
</dbReference>
<feature type="transmembrane region" description="Helical" evidence="7">
    <location>
        <begin position="338"/>
        <end position="361"/>
    </location>
</feature>
<gene>
    <name evidence="8" type="ORF">J1792_23185</name>
</gene>
<keyword evidence="3 7" id="KW-0812">Transmembrane</keyword>
<dbReference type="PANTHER" id="PTHR43243">
    <property type="entry name" value="INNER MEMBRANE TRANSPORTER YGJI-RELATED"/>
    <property type="match status" value="1"/>
</dbReference>
<evidence type="ECO:0000256" key="6">
    <source>
        <dbReference type="SAM" id="MobiDB-lite"/>
    </source>
</evidence>
<feature type="transmembrane region" description="Helical" evidence="7">
    <location>
        <begin position="129"/>
        <end position="155"/>
    </location>
</feature>
<feature type="transmembrane region" description="Helical" evidence="7">
    <location>
        <begin position="42"/>
        <end position="62"/>
    </location>
</feature>
<evidence type="ECO:0000256" key="4">
    <source>
        <dbReference type="ARBA" id="ARBA00022989"/>
    </source>
</evidence>
<protein>
    <submittedName>
        <fullName evidence="8">Amino acid permease</fullName>
    </submittedName>
</protein>
<keyword evidence="2" id="KW-0813">Transport</keyword>
<feature type="region of interest" description="Disordered" evidence="6">
    <location>
        <begin position="1"/>
        <end position="32"/>
    </location>
</feature>
<evidence type="ECO:0000313" key="8">
    <source>
        <dbReference type="EMBL" id="MBO0655577.1"/>
    </source>
</evidence>
<proteinExistence type="predicted"/>
<dbReference type="PIRSF" id="PIRSF006060">
    <property type="entry name" value="AA_transporter"/>
    <property type="match status" value="1"/>
</dbReference>
<feature type="transmembrane region" description="Helical" evidence="7">
    <location>
        <begin position="194"/>
        <end position="217"/>
    </location>
</feature>
<feature type="transmembrane region" description="Helical" evidence="7">
    <location>
        <begin position="101"/>
        <end position="122"/>
    </location>
</feature>
<feature type="transmembrane region" description="Helical" evidence="7">
    <location>
        <begin position="393"/>
        <end position="412"/>
    </location>
</feature>
<keyword evidence="5 7" id="KW-0472">Membrane</keyword>
<sequence length="507" mass="53972">MSTAHSDRSGRGRSGMFRTKTVEQSIQDTEEPEHALRKDLSALDLTVFGVGVVIGTGIFVLTGKVARENAGPSVALAFVLAGIVCGLAALCYAEFASTVPVAGSAYTFSYASLGELPAWIIGWDLILELALGCAVVAVGWSGYIQSLMANAGWYLPGPLTGAHDGTFGFDLLACLLVLVLTAILVAGMKLSSRVTAVVVGIKVTVVLIVIIVGSFFITGSNYHPFIPPTQEAASSGGLAAPLIQTMFGFTPSNFGVMGIFSAAAVVFFAFIGFDIVATAAEETRNPQRDLPRGILGSLLICTVLYVAVSIVVTGMEKYDRLSVKAPLADAFKAAGHPFWAGLISFGAAVGLTSVCMILLLGQSRVFFAMSRDGLLPRFFSIVHPRYGTPYRSTILLGVIVAVVAGFTSIDVLAELVNIGTLFAFIVVAIGVVLLRRARPELPRAFRTPFVPYVPALSVLASLWLMLNLPTETWVRFAVWMVIGVVVYFVYGRRKSRVSQAADRRPTV</sequence>
<evidence type="ECO:0000256" key="2">
    <source>
        <dbReference type="ARBA" id="ARBA00022448"/>
    </source>
</evidence>
<name>A0A939FQM9_9ACTN</name>
<dbReference type="Pfam" id="PF13520">
    <property type="entry name" value="AA_permease_2"/>
    <property type="match status" value="1"/>
</dbReference>
<feature type="transmembrane region" description="Helical" evidence="7">
    <location>
        <begin position="74"/>
        <end position="95"/>
    </location>
</feature>
<dbReference type="GO" id="GO:0015171">
    <property type="term" value="F:amino acid transmembrane transporter activity"/>
    <property type="evidence" value="ECO:0007669"/>
    <property type="project" value="TreeGrafter"/>
</dbReference>
<reference evidence="8" key="1">
    <citation type="submission" date="2021-03" db="EMBL/GenBank/DDBJ databases">
        <title>Streptomyces strains.</title>
        <authorList>
            <person name="Lund M.B."/>
            <person name="Toerring T."/>
        </authorList>
    </citation>
    <scope>NUCLEOTIDE SEQUENCE</scope>
    <source>
        <strain evidence="8">JCM 4242</strain>
    </source>
</reference>
<feature type="compositionally biased region" description="Basic and acidic residues" evidence="6">
    <location>
        <begin position="1"/>
        <end position="10"/>
    </location>
</feature>
<accession>A0A939FQM9</accession>
<feature type="transmembrane region" description="Helical" evidence="7">
    <location>
        <begin position="418"/>
        <end position="437"/>
    </location>
</feature>
<dbReference type="InterPro" id="IPR002293">
    <property type="entry name" value="AA/rel_permease1"/>
</dbReference>
<feature type="transmembrane region" description="Helical" evidence="7">
    <location>
        <begin position="472"/>
        <end position="490"/>
    </location>
</feature>
<dbReference type="Proteomes" id="UP000664781">
    <property type="component" value="Unassembled WGS sequence"/>
</dbReference>
<comment type="caution">
    <text evidence="8">The sequence shown here is derived from an EMBL/GenBank/DDBJ whole genome shotgun (WGS) entry which is preliminary data.</text>
</comment>